<comment type="similarity">
    <text evidence="10">Belongs to the insect chemoreceptor superfamily. Heteromeric odorant receptor channel (TC 1.A.69) family.</text>
</comment>
<keyword evidence="7 10" id="KW-0472">Membrane</keyword>
<evidence type="ECO:0000256" key="9">
    <source>
        <dbReference type="ARBA" id="ARBA00023224"/>
    </source>
</evidence>
<dbReference type="InterPro" id="IPR004117">
    <property type="entry name" value="7tm6_olfct_rcpt"/>
</dbReference>
<evidence type="ECO:0000256" key="7">
    <source>
        <dbReference type="ARBA" id="ARBA00023136"/>
    </source>
</evidence>
<evidence type="ECO:0000256" key="5">
    <source>
        <dbReference type="ARBA" id="ARBA00022725"/>
    </source>
</evidence>
<dbReference type="GO" id="GO:0007165">
    <property type="term" value="P:signal transduction"/>
    <property type="evidence" value="ECO:0007669"/>
    <property type="project" value="UniProtKB-KW"/>
</dbReference>
<dbReference type="PANTHER" id="PTHR21137:SF35">
    <property type="entry name" value="ODORANT RECEPTOR 19A-RELATED"/>
    <property type="match status" value="1"/>
</dbReference>
<keyword evidence="9 10" id="KW-0807">Transducer</keyword>
<keyword evidence="3 10" id="KW-0716">Sensory transduction</keyword>
<gene>
    <name evidence="11" type="ORF">LPLAT_LOCUS12911</name>
</gene>
<comment type="caution">
    <text evidence="10">Lacks conserved residue(s) required for the propagation of feature annotation.</text>
</comment>
<protein>
    <recommendedName>
        <fullName evidence="10">Odorant receptor</fullName>
    </recommendedName>
</protein>
<evidence type="ECO:0000256" key="3">
    <source>
        <dbReference type="ARBA" id="ARBA00022606"/>
    </source>
</evidence>
<feature type="transmembrane region" description="Helical" evidence="10">
    <location>
        <begin position="193"/>
        <end position="219"/>
    </location>
</feature>
<dbReference type="GO" id="GO:0005549">
    <property type="term" value="F:odorant binding"/>
    <property type="evidence" value="ECO:0007669"/>
    <property type="project" value="InterPro"/>
</dbReference>
<sequence length="399" mass="46396">MDTSNSSAYRDFEWAVKLNRFSLRLIGLWPRTEYNVREMSMYNFRPLIIVLMLTINVLIPSIHSLIRIRTNIMLLIDNLQFTLPAITCAIRIIIFWWKKEAIVWMLNMVAEDWLKLKSAQERDMMIRRARIARIIVTCGYVTMIMALVLVGILPICGISMRYLTNITDPDRLLPLQTYYVYDVMSSPRYELTFVLQLASMFFAIMSYTGIDNFLGLLVFHICGQLEILRNRIEHLDKFIDFHDVLRSSVEDHTRLLRAIAVIEDTFNIMLLILFLYFGILFACYGFLIMSLIEKGNDISISHLMYEVCIAINTFGHMCLYCAVGEILVIQCDRIHYAVYNYKWYTLDPRNARGLILLMIRSSKPIYLTAGKVFPMTMATFCNLIKTSASYISVLLTTKS</sequence>
<evidence type="ECO:0000313" key="11">
    <source>
        <dbReference type="EMBL" id="CAL1687668.1"/>
    </source>
</evidence>
<feature type="transmembrane region" description="Helical" evidence="10">
    <location>
        <begin position="78"/>
        <end position="97"/>
    </location>
</feature>
<dbReference type="Pfam" id="PF02949">
    <property type="entry name" value="7tm_6"/>
    <property type="match status" value="1"/>
</dbReference>
<keyword evidence="12" id="KW-1185">Reference proteome</keyword>
<evidence type="ECO:0000256" key="1">
    <source>
        <dbReference type="ARBA" id="ARBA00004651"/>
    </source>
</evidence>
<organism evidence="11 12">
    <name type="scientific">Lasius platythorax</name>
    <dbReference type="NCBI Taxonomy" id="488582"/>
    <lineage>
        <taxon>Eukaryota</taxon>
        <taxon>Metazoa</taxon>
        <taxon>Ecdysozoa</taxon>
        <taxon>Arthropoda</taxon>
        <taxon>Hexapoda</taxon>
        <taxon>Insecta</taxon>
        <taxon>Pterygota</taxon>
        <taxon>Neoptera</taxon>
        <taxon>Endopterygota</taxon>
        <taxon>Hymenoptera</taxon>
        <taxon>Apocrita</taxon>
        <taxon>Aculeata</taxon>
        <taxon>Formicoidea</taxon>
        <taxon>Formicidae</taxon>
        <taxon>Formicinae</taxon>
        <taxon>Lasius</taxon>
        <taxon>Lasius</taxon>
    </lineage>
</organism>
<keyword evidence="5 10" id="KW-0552">Olfaction</keyword>
<feature type="transmembrane region" description="Helical" evidence="10">
    <location>
        <begin position="303"/>
        <end position="323"/>
    </location>
</feature>
<comment type="subcellular location">
    <subcellularLocation>
        <location evidence="1 10">Cell membrane</location>
        <topology evidence="1 10">Multi-pass membrane protein</topology>
    </subcellularLocation>
</comment>
<feature type="transmembrane region" description="Helical" evidence="10">
    <location>
        <begin position="266"/>
        <end position="291"/>
    </location>
</feature>
<keyword evidence="2" id="KW-1003">Cell membrane</keyword>
<dbReference type="GO" id="GO:0005886">
    <property type="term" value="C:plasma membrane"/>
    <property type="evidence" value="ECO:0007669"/>
    <property type="project" value="UniProtKB-SubCell"/>
</dbReference>
<keyword evidence="4 10" id="KW-0812">Transmembrane</keyword>
<dbReference type="Proteomes" id="UP001497644">
    <property type="component" value="Chromosome 8"/>
</dbReference>
<dbReference type="PANTHER" id="PTHR21137">
    <property type="entry name" value="ODORANT RECEPTOR"/>
    <property type="match status" value="1"/>
</dbReference>
<evidence type="ECO:0000256" key="10">
    <source>
        <dbReference type="RuleBase" id="RU351113"/>
    </source>
</evidence>
<reference evidence="11" key="1">
    <citation type="submission" date="2024-04" db="EMBL/GenBank/DDBJ databases">
        <authorList>
            <consortium name="Molecular Ecology Group"/>
        </authorList>
    </citation>
    <scope>NUCLEOTIDE SEQUENCE</scope>
</reference>
<evidence type="ECO:0000256" key="6">
    <source>
        <dbReference type="ARBA" id="ARBA00022989"/>
    </source>
</evidence>
<keyword evidence="6 10" id="KW-1133">Transmembrane helix</keyword>
<proteinExistence type="inferred from homology"/>
<evidence type="ECO:0000313" key="12">
    <source>
        <dbReference type="Proteomes" id="UP001497644"/>
    </source>
</evidence>
<keyword evidence="8 10" id="KW-0675">Receptor</keyword>
<evidence type="ECO:0000256" key="4">
    <source>
        <dbReference type="ARBA" id="ARBA00022692"/>
    </source>
</evidence>
<name>A0AAV2P4W1_9HYME</name>
<dbReference type="EMBL" id="OZ034831">
    <property type="protein sequence ID" value="CAL1687668.1"/>
    <property type="molecule type" value="Genomic_DNA"/>
</dbReference>
<feature type="transmembrane region" description="Helical" evidence="10">
    <location>
        <begin position="134"/>
        <end position="163"/>
    </location>
</feature>
<accession>A0AAV2P4W1</accession>
<feature type="transmembrane region" description="Helical" evidence="10">
    <location>
        <begin position="47"/>
        <end position="66"/>
    </location>
</feature>
<evidence type="ECO:0000256" key="8">
    <source>
        <dbReference type="ARBA" id="ARBA00023170"/>
    </source>
</evidence>
<dbReference type="AlphaFoldDB" id="A0AAV2P4W1"/>
<evidence type="ECO:0000256" key="2">
    <source>
        <dbReference type="ARBA" id="ARBA00022475"/>
    </source>
</evidence>
<dbReference type="GO" id="GO:0004984">
    <property type="term" value="F:olfactory receptor activity"/>
    <property type="evidence" value="ECO:0007669"/>
    <property type="project" value="InterPro"/>
</dbReference>